<evidence type="ECO:0000256" key="5">
    <source>
        <dbReference type="HAMAP-Rule" id="MF_01078"/>
    </source>
</evidence>
<evidence type="ECO:0000256" key="1">
    <source>
        <dbReference type="ARBA" id="ARBA00022694"/>
    </source>
</evidence>
<dbReference type="GO" id="GO:0004526">
    <property type="term" value="F:ribonuclease P activity"/>
    <property type="evidence" value="ECO:0007669"/>
    <property type="project" value="UniProtKB-UniRule"/>
</dbReference>
<dbReference type="RefSeq" id="WP_013718452.1">
    <property type="nucleotide sequence ID" value="NZ_CAJYDL010000001.1"/>
</dbReference>
<dbReference type="EC" id="3.1.26.5" evidence="5"/>
<dbReference type="GeneID" id="10460293"/>
<organism evidence="6 7">
    <name type="scientific">Methanothrix soehngenii</name>
    <name type="common">Methanosaeta concilii</name>
    <dbReference type="NCBI Taxonomy" id="2223"/>
    <lineage>
        <taxon>Archaea</taxon>
        <taxon>Methanobacteriati</taxon>
        <taxon>Methanobacteriota</taxon>
        <taxon>Stenosarchaea group</taxon>
        <taxon>Methanomicrobia</taxon>
        <taxon>Methanotrichales</taxon>
        <taxon>Methanotrichaceae</taxon>
        <taxon>Methanothrix</taxon>
    </lineage>
</organism>
<accession>A0A7K4AJQ5</accession>
<dbReference type="OMA" id="EFYMPPG"/>
<comment type="similarity">
    <text evidence="5">Belongs to the HARP family.</text>
</comment>
<sequence>MLRQRFVLDTTALTDSMAWESEGATDICEGMNAILDRISEGRLHLGISCYIPYPSVYNEIKDFARHNSCDSRILGKVDTWLVKKTPDRYKVKVPSKIFYEYVDYMRSRINKGMNISEEAVWESVSRCIALSESKGDLREMRDEIEREVVGSIIRKFREKYRAALRYGILDSAPDIDVLLLAKELDAAVVSQDLGIQRWAEQLGLRFMESRSFPIMIKEYMNALPELFIEEREEDRMI</sequence>
<proteinExistence type="inferred from homology"/>
<dbReference type="PANTHER" id="PTHR41173:SF1">
    <property type="entry name" value="RNA-FREE RIBONUCLEASE P"/>
    <property type="match status" value="1"/>
</dbReference>
<dbReference type="InterPro" id="IPR014856">
    <property type="entry name" value="RNA_free_RNase_P"/>
</dbReference>
<evidence type="ECO:0000313" key="6">
    <source>
        <dbReference type="EMBL" id="NLJ23105.1"/>
    </source>
</evidence>
<dbReference type="NCBIfam" id="TIGR03875">
    <property type="entry name" value="RNA_lig_partner"/>
    <property type="match status" value="1"/>
</dbReference>
<comment type="caution">
    <text evidence="6">The sequence shown here is derived from an EMBL/GenBank/DDBJ whole genome shotgun (WGS) entry which is preliminary data.</text>
</comment>
<dbReference type="NCBIfam" id="NF003343">
    <property type="entry name" value="PRK04358.1-4"/>
    <property type="match status" value="1"/>
</dbReference>
<dbReference type="Proteomes" id="UP000544742">
    <property type="component" value="Unassembled WGS sequence"/>
</dbReference>
<evidence type="ECO:0000256" key="2">
    <source>
        <dbReference type="ARBA" id="ARBA00022722"/>
    </source>
</evidence>
<keyword evidence="4 5" id="KW-0378">Hydrolase</keyword>
<dbReference type="CDD" id="cd18691">
    <property type="entry name" value="PIN_VapC-like"/>
    <property type="match status" value="1"/>
</dbReference>
<evidence type="ECO:0000256" key="3">
    <source>
        <dbReference type="ARBA" id="ARBA00022759"/>
    </source>
</evidence>
<dbReference type="HAMAP" id="MF_01078">
    <property type="entry name" value="RNA_free_RNase_P"/>
    <property type="match status" value="1"/>
</dbReference>
<dbReference type="AlphaFoldDB" id="A0A7K4AJQ5"/>
<dbReference type="GO" id="GO:0016874">
    <property type="term" value="F:ligase activity"/>
    <property type="evidence" value="ECO:0007669"/>
    <property type="project" value="UniProtKB-KW"/>
</dbReference>
<keyword evidence="1 5" id="KW-0819">tRNA processing</keyword>
<protein>
    <recommendedName>
        <fullName evidence="5">RNA-free ribonuclease P</fullName>
        <shortName evidence="5">RNA-free RNase P</shortName>
        <ecNumber evidence="5">3.1.26.5</ecNumber>
    </recommendedName>
    <alternativeName>
        <fullName evidence="5">Protein-only RNase P</fullName>
    </alternativeName>
</protein>
<comment type="function">
    <text evidence="5">RNA-free RNase P that catalyzes the removal of the 5'-leader sequence from pre-tRNA to produce the mature 5'-terminus.</text>
</comment>
<keyword evidence="6" id="KW-0436">Ligase</keyword>
<dbReference type="Pfam" id="PF08745">
    <property type="entry name" value="PIN_5"/>
    <property type="match status" value="1"/>
</dbReference>
<dbReference type="GO" id="GO:0001682">
    <property type="term" value="P:tRNA 5'-leader removal"/>
    <property type="evidence" value="ECO:0007669"/>
    <property type="project" value="UniProtKB-UniRule"/>
</dbReference>
<evidence type="ECO:0000256" key="4">
    <source>
        <dbReference type="ARBA" id="ARBA00022801"/>
    </source>
</evidence>
<keyword evidence="2 5" id="KW-0540">Nuclease</keyword>
<comment type="catalytic activity">
    <reaction evidence="5">
        <text>Endonucleolytic cleavage of RNA, removing 5'-extranucleotides from tRNA precursor.</text>
        <dbReference type="EC" id="3.1.26.5"/>
    </reaction>
</comment>
<gene>
    <name evidence="6" type="ORF">GX426_08360</name>
</gene>
<dbReference type="EMBL" id="JAAYUN010000143">
    <property type="protein sequence ID" value="NLJ23105.1"/>
    <property type="molecule type" value="Genomic_DNA"/>
</dbReference>
<keyword evidence="3 5" id="KW-0255">Endonuclease</keyword>
<reference evidence="6 7" key="1">
    <citation type="journal article" date="2020" name="Biotechnol. Biofuels">
        <title>New insights from the biogas microbiome by comprehensive genome-resolved metagenomics of nearly 1600 species originating from multiple anaerobic digesters.</title>
        <authorList>
            <person name="Campanaro S."/>
            <person name="Treu L."/>
            <person name="Rodriguez-R L.M."/>
            <person name="Kovalovszki A."/>
            <person name="Ziels R.M."/>
            <person name="Maus I."/>
            <person name="Zhu X."/>
            <person name="Kougias P.G."/>
            <person name="Basile A."/>
            <person name="Luo G."/>
            <person name="Schluter A."/>
            <person name="Konstantinidis K.T."/>
            <person name="Angelidaki I."/>
        </authorList>
    </citation>
    <scope>NUCLEOTIDE SEQUENCE [LARGE SCALE GENOMIC DNA]</scope>
    <source>
        <strain evidence="6">AS27yjCOA_157</strain>
    </source>
</reference>
<dbReference type="PANTHER" id="PTHR41173">
    <property type="entry name" value="UPF0278 PROTEIN TK1425"/>
    <property type="match status" value="1"/>
</dbReference>
<name>A0A7K4AJQ5_METSH</name>
<evidence type="ECO:0000313" key="7">
    <source>
        <dbReference type="Proteomes" id="UP000544742"/>
    </source>
</evidence>